<name>A0A1M4SLK7_9BACT</name>
<accession>A0A1M4SLK7</accession>
<dbReference type="RefSeq" id="WP_073035970.1">
    <property type="nucleotide sequence ID" value="NZ_FQVB01000003.1"/>
</dbReference>
<dbReference type="Proteomes" id="UP000184076">
    <property type="component" value="Unassembled WGS sequence"/>
</dbReference>
<keyword evidence="2" id="KW-1185">Reference proteome</keyword>
<proteinExistence type="predicted"/>
<gene>
    <name evidence="1" type="ORF">SAMN02745206_00130</name>
</gene>
<reference evidence="2" key="1">
    <citation type="submission" date="2016-11" db="EMBL/GenBank/DDBJ databases">
        <authorList>
            <person name="Varghese N."/>
            <person name="Submissions S."/>
        </authorList>
    </citation>
    <scope>NUCLEOTIDE SEQUENCE [LARGE SCALE GENOMIC DNA]</scope>
    <source>
        <strain evidence="2">DSM 9756</strain>
    </source>
</reference>
<evidence type="ECO:0000313" key="1">
    <source>
        <dbReference type="EMBL" id="SHE33091.1"/>
    </source>
</evidence>
<evidence type="ECO:0000313" key="2">
    <source>
        <dbReference type="Proteomes" id="UP000184076"/>
    </source>
</evidence>
<evidence type="ECO:0008006" key="3">
    <source>
        <dbReference type="Google" id="ProtNLM"/>
    </source>
</evidence>
<sequence>MKTVRDVVVLKEVANDLNDGKAFYDRREPGVGDYFWDSLLSDIESLVLYAGIHPKEYGFFRMLAKRFPYAIYYLI</sequence>
<dbReference type="EMBL" id="FQVB01000003">
    <property type="protein sequence ID" value="SHE33091.1"/>
    <property type="molecule type" value="Genomic_DNA"/>
</dbReference>
<dbReference type="STRING" id="1121391.SAMN02745206_00130"/>
<protein>
    <recommendedName>
        <fullName evidence="3">Type II toxin-antitoxin system RelE/ParE family toxin</fullName>
    </recommendedName>
</protein>
<dbReference type="OrthoDB" id="199685at2"/>
<organism evidence="1 2">
    <name type="scientific">Desulfacinum infernum DSM 9756</name>
    <dbReference type="NCBI Taxonomy" id="1121391"/>
    <lineage>
        <taxon>Bacteria</taxon>
        <taxon>Pseudomonadati</taxon>
        <taxon>Thermodesulfobacteriota</taxon>
        <taxon>Syntrophobacteria</taxon>
        <taxon>Syntrophobacterales</taxon>
        <taxon>Syntrophobacteraceae</taxon>
        <taxon>Desulfacinum</taxon>
    </lineage>
</organism>
<dbReference type="AlphaFoldDB" id="A0A1M4SLK7"/>